<organism evidence="3 4">
    <name type="scientific">Amorphotheca resinae ATCC 22711</name>
    <dbReference type="NCBI Taxonomy" id="857342"/>
    <lineage>
        <taxon>Eukaryota</taxon>
        <taxon>Fungi</taxon>
        <taxon>Dikarya</taxon>
        <taxon>Ascomycota</taxon>
        <taxon>Pezizomycotina</taxon>
        <taxon>Leotiomycetes</taxon>
        <taxon>Helotiales</taxon>
        <taxon>Amorphothecaceae</taxon>
        <taxon>Amorphotheca</taxon>
    </lineage>
</organism>
<dbReference type="InterPro" id="IPR054505">
    <property type="entry name" value="Myb_DNA-bind_8"/>
</dbReference>
<gene>
    <name evidence="3" type="ORF">M430DRAFT_22527</name>
</gene>
<feature type="region of interest" description="Disordered" evidence="1">
    <location>
        <begin position="67"/>
        <end position="163"/>
    </location>
</feature>
<dbReference type="Proteomes" id="UP000241818">
    <property type="component" value="Unassembled WGS sequence"/>
</dbReference>
<dbReference type="STRING" id="857342.A0A2T3AS33"/>
<dbReference type="AlphaFoldDB" id="A0A2T3AS33"/>
<feature type="domain" description="Myb-like DNA-binding" evidence="2">
    <location>
        <begin position="22"/>
        <end position="66"/>
    </location>
</feature>
<dbReference type="OrthoDB" id="5403747at2759"/>
<accession>A0A2T3AS33</accession>
<evidence type="ECO:0000256" key="1">
    <source>
        <dbReference type="SAM" id="MobiDB-lite"/>
    </source>
</evidence>
<dbReference type="RefSeq" id="XP_024717465.1">
    <property type="nucleotide sequence ID" value="XM_024864711.1"/>
</dbReference>
<keyword evidence="4" id="KW-1185">Reference proteome</keyword>
<sequence>MENTENTTASPAGAQPTQKDAFFFLNIIGSMKNKPDVDWEVVAQKSGYNNGGTAKTRFGQIKKKLGFTEDGGASAAGQPKTPTKPRAKKEKTVGSGTNGSASKVVKKRTPKKEKAAKVEDEKFDTKEEPQFDDSGINFFGQPQTEFGYQESVEHKYASEDDTA</sequence>
<protein>
    <recommendedName>
        <fullName evidence="2">Myb-like DNA-binding domain-containing protein</fullName>
    </recommendedName>
</protein>
<dbReference type="InParanoid" id="A0A2T3AS33"/>
<dbReference type="EMBL" id="KZ679017">
    <property type="protein sequence ID" value="PSS09167.1"/>
    <property type="molecule type" value="Genomic_DNA"/>
</dbReference>
<feature type="compositionally biased region" description="Basic and acidic residues" evidence="1">
    <location>
        <begin position="112"/>
        <end position="129"/>
    </location>
</feature>
<feature type="compositionally biased region" description="Basic and acidic residues" evidence="1">
    <location>
        <begin position="151"/>
        <end position="163"/>
    </location>
</feature>
<proteinExistence type="predicted"/>
<evidence type="ECO:0000313" key="4">
    <source>
        <dbReference type="Proteomes" id="UP000241818"/>
    </source>
</evidence>
<dbReference type="GeneID" id="36572792"/>
<evidence type="ECO:0000313" key="3">
    <source>
        <dbReference type="EMBL" id="PSS09167.1"/>
    </source>
</evidence>
<reference evidence="3 4" key="1">
    <citation type="journal article" date="2018" name="New Phytol.">
        <title>Comparative genomics and transcriptomics depict ericoid mycorrhizal fungi as versatile saprotrophs and plant mutualists.</title>
        <authorList>
            <person name="Martino E."/>
            <person name="Morin E."/>
            <person name="Grelet G.A."/>
            <person name="Kuo A."/>
            <person name="Kohler A."/>
            <person name="Daghino S."/>
            <person name="Barry K.W."/>
            <person name="Cichocki N."/>
            <person name="Clum A."/>
            <person name="Dockter R.B."/>
            <person name="Hainaut M."/>
            <person name="Kuo R.C."/>
            <person name="LaButti K."/>
            <person name="Lindahl B.D."/>
            <person name="Lindquist E.A."/>
            <person name="Lipzen A."/>
            <person name="Khouja H.R."/>
            <person name="Magnuson J."/>
            <person name="Murat C."/>
            <person name="Ohm R.A."/>
            <person name="Singer S.W."/>
            <person name="Spatafora J.W."/>
            <person name="Wang M."/>
            <person name="Veneault-Fourrey C."/>
            <person name="Henrissat B."/>
            <person name="Grigoriev I.V."/>
            <person name="Martin F.M."/>
            <person name="Perotto S."/>
        </authorList>
    </citation>
    <scope>NUCLEOTIDE SEQUENCE [LARGE SCALE GENOMIC DNA]</scope>
    <source>
        <strain evidence="3 4">ATCC 22711</strain>
    </source>
</reference>
<dbReference type="Pfam" id="PF22980">
    <property type="entry name" value="Myb_DNA-bind_8"/>
    <property type="match status" value="1"/>
</dbReference>
<name>A0A2T3AS33_AMORE</name>
<evidence type="ECO:0000259" key="2">
    <source>
        <dbReference type="Pfam" id="PF22980"/>
    </source>
</evidence>